<organism evidence="1 2">
    <name type="scientific">Antarcticirhabdus aurantiaca</name>
    <dbReference type="NCBI Taxonomy" id="2606717"/>
    <lineage>
        <taxon>Bacteria</taxon>
        <taxon>Pseudomonadati</taxon>
        <taxon>Pseudomonadota</taxon>
        <taxon>Alphaproteobacteria</taxon>
        <taxon>Hyphomicrobiales</taxon>
        <taxon>Aurantimonadaceae</taxon>
        <taxon>Antarcticirhabdus</taxon>
    </lineage>
</organism>
<gene>
    <name evidence="1" type="ORF">OXU80_20795</name>
</gene>
<accession>A0ACD4NK56</accession>
<dbReference type="Proteomes" id="UP001163223">
    <property type="component" value="Chromosome"/>
</dbReference>
<reference evidence="1" key="1">
    <citation type="submission" date="2022-11" db="EMBL/GenBank/DDBJ databases">
        <title>beta-Carotene-producing bacterium, Jeongeuplla avenae sp. nov., alleviates the salt stress of Arabidopsis seedlings.</title>
        <authorList>
            <person name="Jiang L."/>
            <person name="Lee J."/>
        </authorList>
    </citation>
    <scope>NUCLEOTIDE SEQUENCE</scope>
    <source>
        <strain evidence="1">DY_R2A_6</strain>
    </source>
</reference>
<sequence>MVLRILIVEDEPLIAMDLEDTFAEAGFQVVGIAVDMRTAIDLARREHPDVATMDINLMNGSDGVETACRLYREFDIRSLFVSSHIEQRTRASAADCNPLGFVGKPFHAVKVLETLLRRETAHPSGDRPTP</sequence>
<evidence type="ECO:0000313" key="2">
    <source>
        <dbReference type="Proteomes" id="UP001163223"/>
    </source>
</evidence>
<name>A0ACD4NK56_9HYPH</name>
<keyword evidence="2" id="KW-1185">Reference proteome</keyword>
<evidence type="ECO:0000313" key="1">
    <source>
        <dbReference type="EMBL" id="WAJ27267.1"/>
    </source>
</evidence>
<proteinExistence type="predicted"/>
<protein>
    <submittedName>
        <fullName evidence="1">Response regulator</fullName>
    </submittedName>
</protein>
<dbReference type="EMBL" id="CP113520">
    <property type="protein sequence ID" value="WAJ27267.1"/>
    <property type="molecule type" value="Genomic_DNA"/>
</dbReference>